<keyword evidence="4" id="KW-0274">FAD</keyword>
<dbReference type="NCBIfam" id="TIGR01244">
    <property type="entry name" value="TIGR01244 family sulfur transferase"/>
    <property type="match status" value="1"/>
</dbReference>
<dbReference type="EMBL" id="CP013928">
    <property type="protein sequence ID" value="AMJ76882.1"/>
    <property type="molecule type" value="Genomic_DNA"/>
</dbReference>
<keyword evidence="2" id="KW-0285">Flavoprotein</keyword>
<dbReference type="GO" id="GO:0070224">
    <property type="term" value="F:sulfide:quinone oxidoreductase activity"/>
    <property type="evidence" value="ECO:0007669"/>
    <property type="project" value="TreeGrafter"/>
</dbReference>
<evidence type="ECO:0000256" key="5">
    <source>
        <dbReference type="ARBA" id="ARBA00022946"/>
    </source>
</evidence>
<dbReference type="GO" id="GO:0071949">
    <property type="term" value="F:FAD binding"/>
    <property type="evidence" value="ECO:0007669"/>
    <property type="project" value="TreeGrafter"/>
</dbReference>
<sequence length="557" mass="60929">MQYANVTQQLSVCPQISVDELEAIKAAGFKSIICNRPDGEGADQPTFAEIEAKASSLGMPCVYQPVVSGKVTQQDAIKFEANLQKLEGPVFAYCRTGTRSITLWAMTATKTLSYEEILGLSQKAGYDLSGVVRRLKNGGETPSDHADHSHAVVIVGAGAGGVAVASSLKSRCPDLDIAIVEPNEVHYYQPGWTLVGGGVFNANDTVRTVASVIPNNVKWIKAGVAAFAPKENMIVVDGCRTIKYEHLVVCPGIKLDWNKVEGLSETLGENGVTSNYRFDLAPYTWELVKNLKKGKAVFTQPPMPIKCAGAPQKAMYMSCDHWFKEGVLNDINVEFYNTGAVLFGVKEYVPALMEYIKKYHANLNFEHQLVKVDGKAKVASFKKVAEPDAPLVETEFDMLHAVPPQSPPDFIKVSPLVDANGWIDVDQSTLQHKSFPNIFALGDAINAPNAKTAAAARMQAPVVANNLLYERGVQTDKAIYNGYGSCPLTVERGKVILAEFGYGGKILNSMPTWVLDGTKPSRLAWYLKEKLLPPIYWDGMLKGREWMAKPETQHVNK</sequence>
<dbReference type="Proteomes" id="UP000061468">
    <property type="component" value="Chromosome"/>
</dbReference>
<dbReference type="GO" id="GO:0070221">
    <property type="term" value="P:sulfide oxidation, using sulfide:quinone oxidoreductase"/>
    <property type="evidence" value="ECO:0007669"/>
    <property type="project" value="TreeGrafter"/>
</dbReference>
<name>A0AAC9AC78_9ALTE</name>
<evidence type="ECO:0000256" key="4">
    <source>
        <dbReference type="ARBA" id="ARBA00022827"/>
    </source>
</evidence>
<feature type="domain" description="Beta-lactamase hydrolase-like protein phosphatase-like" evidence="7">
    <location>
        <begin position="5"/>
        <end position="108"/>
    </location>
</feature>
<dbReference type="Gene3D" id="3.90.190.10">
    <property type="entry name" value="Protein tyrosine phosphatase superfamily"/>
    <property type="match status" value="1"/>
</dbReference>
<comment type="cofactor">
    <cofactor evidence="1">
        <name>FAD</name>
        <dbReference type="ChEBI" id="CHEBI:57692"/>
    </cofactor>
</comment>
<dbReference type="InterPro" id="IPR023753">
    <property type="entry name" value="FAD/NAD-binding_dom"/>
</dbReference>
<evidence type="ECO:0000313" key="10">
    <source>
        <dbReference type="Proteomes" id="UP000061468"/>
    </source>
</evidence>
<dbReference type="GO" id="GO:0016787">
    <property type="term" value="F:hydrolase activity"/>
    <property type="evidence" value="ECO:0007669"/>
    <property type="project" value="InterPro"/>
</dbReference>
<dbReference type="InterPro" id="IPR005939">
    <property type="entry name" value="BLH_phosphatase-like"/>
</dbReference>
<evidence type="ECO:0000259" key="8">
    <source>
        <dbReference type="Pfam" id="PF07992"/>
    </source>
</evidence>
<keyword evidence="3" id="KW-0874">Quinone</keyword>
<evidence type="ECO:0000259" key="7">
    <source>
        <dbReference type="Pfam" id="PF04273"/>
    </source>
</evidence>
<dbReference type="CDD" id="cd14503">
    <property type="entry name" value="PTP-bact"/>
    <property type="match status" value="1"/>
</dbReference>
<dbReference type="InterPro" id="IPR036188">
    <property type="entry name" value="FAD/NAD-bd_sf"/>
</dbReference>
<gene>
    <name evidence="9" type="ORF">AV942_00430</name>
</gene>
<evidence type="ECO:0000256" key="1">
    <source>
        <dbReference type="ARBA" id="ARBA00001974"/>
    </source>
</evidence>
<dbReference type="Pfam" id="PF04273">
    <property type="entry name" value="BLH_phosphatase"/>
    <property type="match status" value="1"/>
</dbReference>
<proteinExistence type="predicted"/>
<dbReference type="GO" id="GO:0048038">
    <property type="term" value="F:quinone binding"/>
    <property type="evidence" value="ECO:0007669"/>
    <property type="project" value="UniProtKB-KW"/>
</dbReference>
<feature type="domain" description="FAD/NAD(P)-binding" evidence="8">
    <location>
        <begin position="151"/>
        <end position="268"/>
    </location>
</feature>
<keyword evidence="6" id="KW-0560">Oxidoreductase</keyword>
<reference evidence="9 10" key="1">
    <citation type="submission" date="2015-12" db="EMBL/GenBank/DDBJ databases">
        <title>Intraspecies pangenome expansion in the marine bacterium Alteromonas.</title>
        <authorList>
            <person name="Lopez-Perez M."/>
            <person name="Rodriguez-Valera F."/>
        </authorList>
    </citation>
    <scope>NUCLEOTIDE SEQUENCE [LARGE SCALE GENOMIC DNA]</scope>
    <source>
        <strain evidence="9 10">UM8</strain>
    </source>
</reference>
<dbReference type="RefSeq" id="WP_015065868.1">
    <property type="nucleotide sequence ID" value="NZ_CP013928.1"/>
</dbReference>
<evidence type="ECO:0000256" key="2">
    <source>
        <dbReference type="ARBA" id="ARBA00022630"/>
    </source>
</evidence>
<dbReference type="FunFam" id="3.50.50.60:FF:000034">
    <property type="entry name" value="sulfide:quinone oxidoreductase, mitochondrial"/>
    <property type="match status" value="1"/>
</dbReference>
<dbReference type="SUPFAM" id="SSF51905">
    <property type="entry name" value="FAD/NAD(P)-binding domain"/>
    <property type="match status" value="2"/>
</dbReference>
<accession>A0AAC9AC78</accession>
<dbReference type="Gene3D" id="3.50.50.60">
    <property type="entry name" value="FAD/NAD(P)-binding domain"/>
    <property type="match status" value="2"/>
</dbReference>
<evidence type="ECO:0000256" key="3">
    <source>
        <dbReference type="ARBA" id="ARBA00022719"/>
    </source>
</evidence>
<evidence type="ECO:0000313" key="9">
    <source>
        <dbReference type="EMBL" id="AMJ76882.1"/>
    </source>
</evidence>
<protein>
    <submittedName>
        <fullName evidence="9">NAD(FAD)-dependent dehydrogenase</fullName>
    </submittedName>
</protein>
<dbReference type="PANTHER" id="PTHR10632:SF2">
    <property type="entry name" value="SULFIDE:QUINONE OXIDOREDUCTASE, MITOCHONDRIAL"/>
    <property type="match status" value="1"/>
</dbReference>
<dbReference type="PANTHER" id="PTHR10632">
    <property type="entry name" value="SULFIDE:QUINONE OXIDOREDUCTASE"/>
    <property type="match status" value="1"/>
</dbReference>
<keyword evidence="5" id="KW-0809">Transit peptide</keyword>
<organism evidence="9 10">
    <name type="scientific">Alteromonas mediterranea</name>
    <dbReference type="NCBI Taxonomy" id="314275"/>
    <lineage>
        <taxon>Bacteria</taxon>
        <taxon>Pseudomonadati</taxon>
        <taxon>Pseudomonadota</taxon>
        <taxon>Gammaproteobacteria</taxon>
        <taxon>Alteromonadales</taxon>
        <taxon>Alteromonadaceae</taxon>
        <taxon>Alteromonas/Salinimonas group</taxon>
        <taxon>Alteromonas</taxon>
    </lineage>
</organism>
<evidence type="ECO:0000256" key="6">
    <source>
        <dbReference type="ARBA" id="ARBA00023002"/>
    </source>
</evidence>
<dbReference type="Pfam" id="PF07992">
    <property type="entry name" value="Pyr_redox_2"/>
    <property type="match status" value="1"/>
</dbReference>
<dbReference type="InterPro" id="IPR015904">
    <property type="entry name" value="Sulphide_quinone_reductase"/>
</dbReference>
<dbReference type="InterPro" id="IPR029021">
    <property type="entry name" value="Prot-tyrosine_phosphatase-like"/>
</dbReference>
<dbReference type="AlphaFoldDB" id="A0AAC9AC78"/>